<evidence type="ECO:0000313" key="4">
    <source>
        <dbReference type="Proteomes" id="UP000307217"/>
    </source>
</evidence>
<evidence type="ECO:0008006" key="5">
    <source>
        <dbReference type="Google" id="ProtNLM"/>
    </source>
</evidence>
<evidence type="ECO:0000313" key="2">
    <source>
        <dbReference type="EMBL" id="TMO75781.1"/>
    </source>
</evidence>
<reference evidence="1" key="3">
    <citation type="submission" date="2019-09" db="EMBL/GenBank/DDBJ databases">
        <title>Co-occurence of chitin degradation, pigmentation and bioactivity in marine Pseudoalteromonas.</title>
        <authorList>
            <person name="Sonnenschein E.C."/>
            <person name="Bech P.K."/>
        </authorList>
    </citation>
    <scope>NUCLEOTIDE SEQUENCE</scope>
    <source>
        <strain evidence="1">S3790</strain>
        <strain evidence="2 3">S3895</strain>
    </source>
</reference>
<dbReference type="OrthoDB" id="6296216at2"/>
<reference evidence="1 4" key="1">
    <citation type="submission" date="2018-01" db="EMBL/GenBank/DDBJ databases">
        <authorList>
            <person name="Paulsen S."/>
            <person name="Gram L.K."/>
        </authorList>
    </citation>
    <scope>NUCLEOTIDE SEQUENCE [LARGE SCALE GENOMIC DNA]</scope>
    <source>
        <strain evidence="1 4">S3790</strain>
        <strain evidence="2">S3895</strain>
    </source>
</reference>
<gene>
    <name evidence="1" type="ORF">CWC19_04040</name>
    <name evidence="2" type="ORF">CWC20_07410</name>
</gene>
<dbReference type="AlphaFoldDB" id="A0A5S3VCM4"/>
<keyword evidence="3" id="KW-1185">Reference proteome</keyword>
<dbReference type="Proteomes" id="UP000307164">
    <property type="component" value="Unassembled WGS sequence"/>
</dbReference>
<name>A0A5S3VCM4_9GAMM</name>
<dbReference type="RefSeq" id="WP_138590227.1">
    <property type="nucleotide sequence ID" value="NZ_PNBW01000034.1"/>
</dbReference>
<reference evidence="4" key="2">
    <citation type="submission" date="2019-06" db="EMBL/GenBank/DDBJ databases">
        <title>Co-occurence of chitin degradation, pigmentation and bioactivity in marine Pseudoalteromonas.</title>
        <authorList>
            <person name="Sonnenschein E.C."/>
            <person name="Bech P.K."/>
        </authorList>
    </citation>
    <scope>NUCLEOTIDE SEQUENCE [LARGE SCALE GENOMIC DNA]</scope>
    <source>
        <strain evidence="4">S3790</strain>
    </source>
</reference>
<comment type="caution">
    <text evidence="1">The sequence shown here is derived from an EMBL/GenBank/DDBJ whole genome shotgun (WGS) entry which is preliminary data.</text>
</comment>
<accession>A0A5S3VCM4</accession>
<protein>
    <recommendedName>
        <fullName evidence="5">Tetratricopeptide repeat-containing protein</fullName>
    </recommendedName>
</protein>
<sequence>MSLTEQLKKYPNDYVDLALSPWQSNILAGNHAYERGAFLEARDKYMAAWTLATHLLEQFCKAHVDHNVLSAIEHCCPAVVVAAHNLADCYLAMGQATPACHKLCDAHELVSKLRQHPDEDIARIAHHHVNKTRQELLHFASHHPHFPELIVQVNSSINIHIERSVTLH</sequence>
<proteinExistence type="predicted"/>
<organism evidence="1 4">
    <name type="scientific">Pseudoalteromonas aurantia</name>
    <dbReference type="NCBI Taxonomy" id="43654"/>
    <lineage>
        <taxon>Bacteria</taxon>
        <taxon>Pseudomonadati</taxon>
        <taxon>Pseudomonadota</taxon>
        <taxon>Gammaproteobacteria</taxon>
        <taxon>Alteromonadales</taxon>
        <taxon>Pseudoalteromonadaceae</taxon>
        <taxon>Pseudoalteromonas</taxon>
    </lineage>
</organism>
<dbReference type="EMBL" id="PNBW01000034">
    <property type="protein sequence ID" value="TMO75781.1"/>
    <property type="molecule type" value="Genomic_DNA"/>
</dbReference>
<dbReference type="Proteomes" id="UP000307217">
    <property type="component" value="Unassembled WGS sequence"/>
</dbReference>
<dbReference type="EMBL" id="PNBX01000014">
    <property type="protein sequence ID" value="TMO69629.1"/>
    <property type="molecule type" value="Genomic_DNA"/>
</dbReference>
<evidence type="ECO:0000313" key="3">
    <source>
        <dbReference type="Proteomes" id="UP000307164"/>
    </source>
</evidence>
<evidence type="ECO:0000313" key="1">
    <source>
        <dbReference type="EMBL" id="TMO69629.1"/>
    </source>
</evidence>